<name>A0A8T3BUQ6_DENNO</name>
<feature type="region of interest" description="Disordered" evidence="1">
    <location>
        <begin position="90"/>
        <end position="116"/>
    </location>
</feature>
<dbReference type="OrthoDB" id="747893at2759"/>
<proteinExistence type="predicted"/>
<organism evidence="2 3">
    <name type="scientific">Dendrobium nobile</name>
    <name type="common">Orchid</name>
    <dbReference type="NCBI Taxonomy" id="94219"/>
    <lineage>
        <taxon>Eukaryota</taxon>
        <taxon>Viridiplantae</taxon>
        <taxon>Streptophyta</taxon>
        <taxon>Embryophyta</taxon>
        <taxon>Tracheophyta</taxon>
        <taxon>Spermatophyta</taxon>
        <taxon>Magnoliopsida</taxon>
        <taxon>Liliopsida</taxon>
        <taxon>Asparagales</taxon>
        <taxon>Orchidaceae</taxon>
        <taxon>Epidendroideae</taxon>
        <taxon>Malaxideae</taxon>
        <taxon>Dendrobiinae</taxon>
        <taxon>Dendrobium</taxon>
    </lineage>
</organism>
<dbReference type="PANTHER" id="PTHR33356">
    <property type="entry name" value="TIP41-LIKE PROTEIN"/>
    <property type="match status" value="1"/>
</dbReference>
<keyword evidence="3" id="KW-1185">Reference proteome</keyword>
<protein>
    <submittedName>
        <fullName evidence="2">Uncharacterized protein</fullName>
    </submittedName>
</protein>
<comment type="caution">
    <text evidence="2">The sequence shown here is derived from an EMBL/GenBank/DDBJ whole genome shotgun (WGS) entry which is preliminary data.</text>
</comment>
<accession>A0A8T3BUQ6</accession>
<feature type="compositionally biased region" description="Polar residues" evidence="1">
    <location>
        <begin position="90"/>
        <end position="110"/>
    </location>
</feature>
<sequence>MADKLEEAEFWLPAEFLDEDFFFKENRAPVGTGNKGSFVGDCLESESEEEDYIAALTWQMAHSFLADEKLTYASNAKVMATSPQSTLCDSGIWSASNEGSPNGPSQVSSPPSTPLEQRKDDAWDILYAAAGQVGRMKQNEQRVNGRGLLIPPKKPPTYVESPATLYRSYNQILAQQQLQAAQFFQLKQQQLIKQQVSAAWSRQNRTTRNNRNIGLSASAWPPLQRQQGSGMRAVFLNSPGTRRESTGTGVFLPRRAGTHNESRKKPVCSTVLLPAKVVQALSLNLEETAVHPRYPGYISIDPEMVSNRGSTPIPSQKPHYHHPPPAIVSGHEIRLPQEWTY</sequence>
<dbReference type="AlphaFoldDB" id="A0A8T3BUQ6"/>
<feature type="region of interest" description="Disordered" evidence="1">
    <location>
        <begin position="237"/>
        <end position="263"/>
    </location>
</feature>
<dbReference type="PANTHER" id="PTHR33356:SF5">
    <property type="entry name" value="TIP41-LIKE PROTEIN"/>
    <property type="match status" value="1"/>
</dbReference>
<evidence type="ECO:0000313" key="3">
    <source>
        <dbReference type="Proteomes" id="UP000829196"/>
    </source>
</evidence>
<gene>
    <name evidence="2" type="ORF">KFK09_006524</name>
</gene>
<evidence type="ECO:0000256" key="1">
    <source>
        <dbReference type="SAM" id="MobiDB-lite"/>
    </source>
</evidence>
<dbReference type="EMBL" id="JAGYWB010000006">
    <property type="protein sequence ID" value="KAI0519084.1"/>
    <property type="molecule type" value="Genomic_DNA"/>
</dbReference>
<dbReference type="Proteomes" id="UP000829196">
    <property type="component" value="Unassembled WGS sequence"/>
</dbReference>
<evidence type="ECO:0000313" key="2">
    <source>
        <dbReference type="EMBL" id="KAI0519084.1"/>
    </source>
</evidence>
<reference evidence="2" key="1">
    <citation type="journal article" date="2022" name="Front. Genet.">
        <title>Chromosome-Scale Assembly of the Dendrobium nobile Genome Provides Insights Into the Molecular Mechanism of the Biosynthesis of the Medicinal Active Ingredient of Dendrobium.</title>
        <authorList>
            <person name="Xu Q."/>
            <person name="Niu S.-C."/>
            <person name="Li K.-L."/>
            <person name="Zheng P.-J."/>
            <person name="Zhang X.-J."/>
            <person name="Jia Y."/>
            <person name="Liu Y."/>
            <person name="Niu Y.-X."/>
            <person name="Yu L.-H."/>
            <person name="Chen D.-F."/>
            <person name="Zhang G.-Q."/>
        </authorList>
    </citation>
    <scope>NUCLEOTIDE SEQUENCE</scope>
    <source>
        <tissue evidence="2">Leaf</tissue>
    </source>
</reference>